<protein>
    <recommendedName>
        <fullName evidence="5">EF-hand domain-containing protein</fullName>
    </recommendedName>
</protein>
<feature type="region of interest" description="Disordered" evidence="2">
    <location>
        <begin position="191"/>
        <end position="216"/>
    </location>
</feature>
<keyword evidence="1" id="KW-0175">Coiled coil</keyword>
<gene>
    <name evidence="3" type="ORF">PLBR_LOCUS407</name>
</gene>
<feature type="compositionally biased region" description="Low complexity" evidence="2">
    <location>
        <begin position="1093"/>
        <end position="1102"/>
    </location>
</feature>
<feature type="compositionally biased region" description="Low complexity" evidence="2">
    <location>
        <begin position="507"/>
        <end position="518"/>
    </location>
</feature>
<proteinExistence type="predicted"/>
<feature type="compositionally biased region" description="Low complexity" evidence="2">
    <location>
        <begin position="1149"/>
        <end position="1161"/>
    </location>
</feature>
<sequence>MSSPSIVPPLQLNLLIGPAGRDPPPYALSDADTALAEPFQGLTPRPNRRLSVLRSHRRSLSGQRSIGSLTPPLLFPLATYRGPEPVDRQRSMLQWGPVNDNNTPESPLHVRSLAKAVVVVPDGGAAPHLAMAVPAAANLADGERTRLSEQKRVPVTDRPPPTKRHRLRLPRPNSAELARKMDAFVRPEGRVPDELIPGRTHGSRSSRHLPLTREKAQAQRREVVTLSTWFEKKLAMANDIKDDGDRDKFIASVLETALSDLIRQVTAHTSERGTLLADLCTQERRVRQRIMDRAMRQELDSARTEYRARLLAISSQQQADAAVLADERLRIWQECEELRGHLVQREQMLSTMQTQMEEEVSKRDDALKVQQRAARQMEVALEDLSVKLADLMDGRTAMQRALQAANETIAQRDLDLKFAREWQAKVDAKPTPGSRKLSRLQSIKVQDLPTVPDEEGAQAAIESILRPGVDIETAASAAIRIQRLVRGNLSRRKTEQGSEAMAQSTKAPEPAAAAETGEVPEPLRRLFQCAPEVHASHFRQEIPRAKLLKWTNQVMLVKGDYDWHYARRGLVPLSFPEVVYDYYLSQHSLRDSAELDLMDLAYNLNRYRADSARIRMFLRFVSGPAPQRVVDAALTVHEALRLYAAGPFDCIVDNCQGVCWVDVDTVCDVVSRLLHQFDSEALDGLQRNLRARSKVLSVARSFTSPTTTAYKGTDQFMDLDDCIEIIWDALRAEDDRLSSELQAALHQHAVKYVDGRSDVVLTLNDFEVVIHQIDINVTDLHILQMYREAGNAARGRPITIADLRVAARSLGILPIPLDVSEFPRLMAYRIQRGDDIVMKHRHEPSQDAVGRADSVSDAGSSERSSRKGKDGAEDVALMQKKLAAMREKVVDTGNAWKAKLERMQEKYDLVASKLRQEYEAKLDTLAEQEKTATEERIAALVATHNAKLQLCFEKFEQKRSLMEKAADDLKQKLRAVQSEFRKMANEWSSEKEHLYAAIDSLTTKLSSEVDNAAAMTRVVRARTADALGTLAKSTDVMSRQLHQATLAMERSRMSEEDMRTRMVAQAVRLANEATLLRRGKQGTTLTSIRDQATTTPTTTTTTRLPGRSRQGSQPQTPMMSRMSSLVSSVPPISSVEFDGGAAGSSDVPSRSQSRRISIDSDNVAGGAQPPVNE</sequence>
<dbReference type="PANTHER" id="PTHR34894:SF5">
    <property type="entry name" value="EF-HAND DOMAIN-CONTAINING PROTEIN"/>
    <property type="match status" value="1"/>
</dbReference>
<organism evidence="3 4">
    <name type="scientific">Plasmodiophora brassicae</name>
    <name type="common">Clubroot disease agent</name>
    <dbReference type="NCBI Taxonomy" id="37360"/>
    <lineage>
        <taxon>Eukaryota</taxon>
        <taxon>Sar</taxon>
        <taxon>Rhizaria</taxon>
        <taxon>Endomyxa</taxon>
        <taxon>Phytomyxea</taxon>
        <taxon>Plasmodiophorida</taxon>
        <taxon>Plasmodiophoridae</taxon>
        <taxon>Plasmodiophora</taxon>
    </lineage>
</organism>
<feature type="compositionally biased region" description="Low complexity" evidence="2">
    <location>
        <begin position="1117"/>
        <end position="1135"/>
    </location>
</feature>
<evidence type="ECO:0000313" key="3">
    <source>
        <dbReference type="EMBL" id="SPQ93192.1"/>
    </source>
</evidence>
<feature type="compositionally biased region" description="Polar residues" evidence="2">
    <location>
        <begin position="1081"/>
        <end position="1092"/>
    </location>
</feature>
<dbReference type="PROSITE" id="PS50096">
    <property type="entry name" value="IQ"/>
    <property type="match status" value="1"/>
</dbReference>
<feature type="region of interest" description="Disordered" evidence="2">
    <location>
        <begin position="490"/>
        <end position="518"/>
    </location>
</feature>
<feature type="region of interest" description="Disordered" evidence="2">
    <location>
        <begin position="1078"/>
        <end position="1173"/>
    </location>
</feature>
<feature type="compositionally biased region" description="Basic and acidic residues" evidence="2">
    <location>
        <begin position="863"/>
        <end position="872"/>
    </location>
</feature>
<evidence type="ECO:0008006" key="5">
    <source>
        <dbReference type="Google" id="ProtNLM"/>
    </source>
</evidence>
<evidence type="ECO:0000313" key="4">
    <source>
        <dbReference type="Proteomes" id="UP000290189"/>
    </source>
</evidence>
<evidence type="ECO:0000256" key="1">
    <source>
        <dbReference type="SAM" id="Coils"/>
    </source>
</evidence>
<feature type="region of interest" description="Disordered" evidence="2">
    <location>
        <begin position="149"/>
        <end position="168"/>
    </location>
</feature>
<evidence type="ECO:0000256" key="2">
    <source>
        <dbReference type="SAM" id="MobiDB-lite"/>
    </source>
</evidence>
<dbReference type="EMBL" id="OVEO01000001">
    <property type="protein sequence ID" value="SPQ93192.1"/>
    <property type="molecule type" value="Genomic_DNA"/>
</dbReference>
<dbReference type="AlphaFoldDB" id="A0A3P3XZ62"/>
<dbReference type="PANTHER" id="PTHR34894">
    <property type="entry name" value="SAM-DEPENDENT METHYLTRANSFERASE RSMI, CONSERVED SITE"/>
    <property type="match status" value="1"/>
</dbReference>
<reference evidence="3 4" key="1">
    <citation type="submission" date="2018-03" db="EMBL/GenBank/DDBJ databases">
        <authorList>
            <person name="Fogelqvist J."/>
        </authorList>
    </citation>
    <scope>NUCLEOTIDE SEQUENCE [LARGE SCALE GENOMIC DNA]</scope>
</reference>
<dbReference type="Proteomes" id="UP000290189">
    <property type="component" value="Unassembled WGS sequence"/>
</dbReference>
<name>A0A3P3XZ62_PLABS</name>
<geneLocation type="mitochondrion" evidence="3"/>
<keyword evidence="3" id="KW-0496">Mitochondrion</keyword>
<accession>A0A3P3XZ62</accession>
<feature type="coiled-coil region" evidence="1">
    <location>
        <begin position="911"/>
        <end position="986"/>
    </location>
</feature>
<feature type="region of interest" description="Disordered" evidence="2">
    <location>
        <begin position="842"/>
        <end position="873"/>
    </location>
</feature>